<name>A0AAD9UWL9_ACRCE</name>
<proteinExistence type="predicted"/>
<evidence type="ECO:0000313" key="2">
    <source>
        <dbReference type="Proteomes" id="UP001249851"/>
    </source>
</evidence>
<gene>
    <name evidence="1" type="ORF">P5673_026041</name>
</gene>
<dbReference type="Proteomes" id="UP001249851">
    <property type="component" value="Unassembled WGS sequence"/>
</dbReference>
<protein>
    <submittedName>
        <fullName evidence="1">Uncharacterized protein</fullName>
    </submittedName>
</protein>
<reference evidence="1" key="2">
    <citation type="journal article" date="2023" name="Science">
        <title>Genomic signatures of disease resistance in endangered staghorn corals.</title>
        <authorList>
            <person name="Vollmer S.V."/>
            <person name="Selwyn J.D."/>
            <person name="Despard B.A."/>
            <person name="Roesel C.L."/>
        </authorList>
    </citation>
    <scope>NUCLEOTIDE SEQUENCE</scope>
    <source>
        <strain evidence="1">K2</strain>
    </source>
</reference>
<comment type="caution">
    <text evidence="1">The sequence shown here is derived from an EMBL/GenBank/DDBJ whole genome shotgun (WGS) entry which is preliminary data.</text>
</comment>
<evidence type="ECO:0000313" key="1">
    <source>
        <dbReference type="EMBL" id="KAK2552663.1"/>
    </source>
</evidence>
<accession>A0AAD9UWL9</accession>
<reference evidence="1" key="1">
    <citation type="journal article" date="2023" name="G3 (Bethesda)">
        <title>Whole genome assembly and annotation of the endangered Caribbean coral Acropora cervicornis.</title>
        <authorList>
            <person name="Selwyn J.D."/>
            <person name="Vollmer S.V."/>
        </authorList>
    </citation>
    <scope>NUCLEOTIDE SEQUENCE</scope>
    <source>
        <strain evidence="1">K2</strain>
    </source>
</reference>
<keyword evidence="2" id="KW-1185">Reference proteome</keyword>
<dbReference type="AlphaFoldDB" id="A0AAD9UWL9"/>
<sequence length="150" mass="16829">MVKPTLLSLSMSCTIKHVQYLAGRHRAEADVEEVNSGPTDFKTEFPLLFTGLGQLKTECHITLRADAKPFCLYNPRKLPHPLLPKLAYELCAEEVEPPTTQVTASLPATAMRLQEIQGAQEVDEECSQVRVYSLQGWPADMPHQPLLRPY</sequence>
<dbReference type="EMBL" id="JARQWQ010000084">
    <property type="protein sequence ID" value="KAK2552663.1"/>
    <property type="molecule type" value="Genomic_DNA"/>
</dbReference>
<organism evidence="1 2">
    <name type="scientific">Acropora cervicornis</name>
    <name type="common">Staghorn coral</name>
    <dbReference type="NCBI Taxonomy" id="6130"/>
    <lineage>
        <taxon>Eukaryota</taxon>
        <taxon>Metazoa</taxon>
        <taxon>Cnidaria</taxon>
        <taxon>Anthozoa</taxon>
        <taxon>Hexacorallia</taxon>
        <taxon>Scleractinia</taxon>
        <taxon>Astrocoeniina</taxon>
        <taxon>Acroporidae</taxon>
        <taxon>Acropora</taxon>
    </lineage>
</organism>